<evidence type="ECO:0000256" key="1">
    <source>
        <dbReference type="SAM" id="Phobius"/>
    </source>
</evidence>
<gene>
    <name evidence="2" type="ORF">SAMN04487772_12317</name>
</gene>
<keyword evidence="1" id="KW-1133">Transmembrane helix</keyword>
<dbReference type="EMBL" id="FOHN01000023">
    <property type="protein sequence ID" value="SET46865.1"/>
    <property type="molecule type" value="Genomic_DNA"/>
</dbReference>
<dbReference type="STRING" id="29364.SAMN04487772_12317"/>
<feature type="transmembrane region" description="Helical" evidence="1">
    <location>
        <begin position="121"/>
        <end position="139"/>
    </location>
</feature>
<accession>A0A1I0EN31</accession>
<protein>
    <submittedName>
        <fullName evidence="2">Mannosyltransferase related to Gpi18</fullName>
    </submittedName>
</protein>
<keyword evidence="1" id="KW-0472">Membrane</keyword>
<feature type="transmembrane region" description="Helical" evidence="1">
    <location>
        <begin position="92"/>
        <end position="114"/>
    </location>
</feature>
<keyword evidence="2" id="KW-0328">Glycosyltransferase</keyword>
<feature type="transmembrane region" description="Helical" evidence="1">
    <location>
        <begin position="267"/>
        <end position="284"/>
    </location>
</feature>
<dbReference type="Proteomes" id="UP000199800">
    <property type="component" value="Unassembled WGS sequence"/>
</dbReference>
<organism evidence="2 3">
    <name type="scientific">[Clostridium] polysaccharolyticum</name>
    <dbReference type="NCBI Taxonomy" id="29364"/>
    <lineage>
        <taxon>Bacteria</taxon>
        <taxon>Bacillati</taxon>
        <taxon>Bacillota</taxon>
        <taxon>Clostridia</taxon>
        <taxon>Lachnospirales</taxon>
        <taxon>Lachnospiraceae</taxon>
    </lineage>
</organism>
<dbReference type="GO" id="GO:0016757">
    <property type="term" value="F:glycosyltransferase activity"/>
    <property type="evidence" value="ECO:0007669"/>
    <property type="project" value="UniProtKB-KW"/>
</dbReference>
<feature type="transmembrane region" description="Helical" evidence="1">
    <location>
        <begin position="20"/>
        <end position="37"/>
    </location>
</feature>
<feature type="transmembrane region" description="Helical" evidence="1">
    <location>
        <begin position="203"/>
        <end position="224"/>
    </location>
</feature>
<keyword evidence="3" id="KW-1185">Reference proteome</keyword>
<keyword evidence="1" id="KW-0812">Transmembrane</keyword>
<evidence type="ECO:0000313" key="2">
    <source>
        <dbReference type="EMBL" id="SET46865.1"/>
    </source>
</evidence>
<feature type="transmembrane region" description="Helical" evidence="1">
    <location>
        <begin position="296"/>
        <end position="315"/>
    </location>
</feature>
<name>A0A1I0EN31_9FIRM</name>
<proteinExistence type="predicted"/>
<feature type="transmembrane region" description="Helical" evidence="1">
    <location>
        <begin position="336"/>
        <end position="353"/>
    </location>
</feature>
<sequence length="401" mass="46212">MRMTRVEQKAIELAEKYINWLFLIVMTLIGIYVRYAGRNAQSGDMVACLQPWFDQILQGGQVKALKTQVGDYNVLYQTCIAFMTYFKGNSMYIFKAFSCIFDFLLAFGCAWMLTDLAGKKMFGKLFALVYTAVLFLPTVVLNGAYWGQCDSIYTLFIILTLYYLYKEKFIRAFVFLGIAFGFKFQAVLILPFVVSYYFCKKKFSISMFGISVLVFWLTGIVAFIQGRGLLDPFKIYANQTKTYESMYMNIPSFWILAGNDYGNLKTFAVQLTLVLCGVGLYAIMTEKKKITNLEQYLNTVAWFAWTCLLFLPAMHERYTYPLDILLMLLCFIHLKYLKYAAVSIILSTLTYGYYLFGNGAIDNKWHAIIYLIAWAHFTYMIVKQDSGCEGETSLEDFVKKA</sequence>
<keyword evidence="2" id="KW-0808">Transferase</keyword>
<dbReference type="AlphaFoldDB" id="A0A1I0EN31"/>
<evidence type="ECO:0000313" key="3">
    <source>
        <dbReference type="Proteomes" id="UP000199800"/>
    </source>
</evidence>
<feature type="transmembrane region" description="Helical" evidence="1">
    <location>
        <begin position="172"/>
        <end position="197"/>
    </location>
</feature>
<reference evidence="2 3" key="1">
    <citation type="submission" date="2016-10" db="EMBL/GenBank/DDBJ databases">
        <authorList>
            <person name="de Groot N.N."/>
        </authorList>
    </citation>
    <scope>NUCLEOTIDE SEQUENCE [LARGE SCALE GENOMIC DNA]</scope>
    <source>
        <strain evidence="2 3">DSM 1801</strain>
    </source>
</reference>